<dbReference type="PANTHER" id="PTHR42973:SF9">
    <property type="entry name" value="FAD-BINDING PCMH-TYPE DOMAIN-CONTAINING PROTEIN-RELATED"/>
    <property type="match status" value="1"/>
</dbReference>
<dbReference type="PANTHER" id="PTHR42973">
    <property type="entry name" value="BINDING OXIDOREDUCTASE, PUTATIVE (AFU_ORTHOLOGUE AFUA_1G17690)-RELATED"/>
    <property type="match status" value="1"/>
</dbReference>
<comment type="cofactor">
    <cofactor evidence="1">
        <name>FAD</name>
        <dbReference type="ChEBI" id="CHEBI:57692"/>
    </cofactor>
</comment>
<keyword evidence="8" id="KW-1185">Reference proteome</keyword>
<name>A0A135SLE8_9PEZI</name>
<gene>
    <name evidence="7" type="ORF">CSIM01_03080</name>
</gene>
<organism evidence="7 8">
    <name type="scientific">Colletotrichum simmondsii</name>
    <dbReference type="NCBI Taxonomy" id="703756"/>
    <lineage>
        <taxon>Eukaryota</taxon>
        <taxon>Fungi</taxon>
        <taxon>Dikarya</taxon>
        <taxon>Ascomycota</taxon>
        <taxon>Pezizomycotina</taxon>
        <taxon>Sordariomycetes</taxon>
        <taxon>Hypocreomycetidae</taxon>
        <taxon>Glomerellales</taxon>
        <taxon>Glomerellaceae</taxon>
        <taxon>Colletotrichum</taxon>
        <taxon>Colletotrichum acutatum species complex</taxon>
    </lineage>
</organism>
<accession>A0A135SLE8</accession>
<comment type="similarity">
    <text evidence="2">Belongs to the oxygen-dependent FAD-linked oxidoreductase family.</text>
</comment>
<dbReference type="SUPFAM" id="SSF56176">
    <property type="entry name" value="FAD-binding/transporter-associated domain-like"/>
    <property type="match status" value="1"/>
</dbReference>
<dbReference type="InterPro" id="IPR012951">
    <property type="entry name" value="BBE"/>
</dbReference>
<comment type="caution">
    <text evidence="7">The sequence shown here is derived from an EMBL/GenBank/DDBJ whole genome shotgun (WGS) entry which is preliminary data.</text>
</comment>
<keyword evidence="5" id="KW-0560">Oxidoreductase</keyword>
<dbReference type="GO" id="GO:0071949">
    <property type="term" value="F:FAD binding"/>
    <property type="evidence" value="ECO:0007669"/>
    <property type="project" value="InterPro"/>
</dbReference>
<dbReference type="GO" id="GO:0016491">
    <property type="term" value="F:oxidoreductase activity"/>
    <property type="evidence" value="ECO:0007669"/>
    <property type="project" value="UniProtKB-KW"/>
</dbReference>
<dbReference type="InterPro" id="IPR036318">
    <property type="entry name" value="FAD-bd_PCMH-like_sf"/>
</dbReference>
<dbReference type="InterPro" id="IPR006094">
    <property type="entry name" value="Oxid_FAD_bind_N"/>
</dbReference>
<dbReference type="OrthoDB" id="415825at2759"/>
<dbReference type="Gene3D" id="3.30.465.10">
    <property type="match status" value="1"/>
</dbReference>
<evidence type="ECO:0000256" key="5">
    <source>
        <dbReference type="ARBA" id="ARBA00023002"/>
    </source>
</evidence>
<keyword evidence="3" id="KW-0285">Flavoprotein</keyword>
<dbReference type="EMBL" id="JFBX01000521">
    <property type="protein sequence ID" value="KXH36686.1"/>
    <property type="molecule type" value="Genomic_DNA"/>
</dbReference>
<evidence type="ECO:0000256" key="4">
    <source>
        <dbReference type="ARBA" id="ARBA00022827"/>
    </source>
</evidence>
<proteinExistence type="inferred from homology"/>
<evidence type="ECO:0000313" key="7">
    <source>
        <dbReference type="EMBL" id="KXH36686.1"/>
    </source>
</evidence>
<dbReference type="InterPro" id="IPR016169">
    <property type="entry name" value="FAD-bd_PCMH_sub2"/>
</dbReference>
<dbReference type="Pfam" id="PF08031">
    <property type="entry name" value="BBE"/>
    <property type="match status" value="1"/>
</dbReference>
<keyword evidence="4" id="KW-0274">FAD</keyword>
<dbReference type="Pfam" id="PF01565">
    <property type="entry name" value="FAD_binding_4"/>
    <property type="match status" value="2"/>
</dbReference>
<evidence type="ECO:0000259" key="6">
    <source>
        <dbReference type="PROSITE" id="PS51387"/>
    </source>
</evidence>
<evidence type="ECO:0000256" key="1">
    <source>
        <dbReference type="ARBA" id="ARBA00001974"/>
    </source>
</evidence>
<evidence type="ECO:0000256" key="2">
    <source>
        <dbReference type="ARBA" id="ARBA00005466"/>
    </source>
</evidence>
<evidence type="ECO:0000256" key="3">
    <source>
        <dbReference type="ARBA" id="ARBA00022630"/>
    </source>
</evidence>
<dbReference type="Proteomes" id="UP000070328">
    <property type="component" value="Unassembled WGS sequence"/>
</dbReference>
<dbReference type="AlphaFoldDB" id="A0A135SLE8"/>
<evidence type="ECO:0000313" key="8">
    <source>
        <dbReference type="Proteomes" id="UP000070328"/>
    </source>
</evidence>
<feature type="domain" description="FAD-binding PCMH-type" evidence="6">
    <location>
        <begin position="40"/>
        <end position="234"/>
    </location>
</feature>
<reference evidence="7 8" key="1">
    <citation type="submission" date="2014-02" db="EMBL/GenBank/DDBJ databases">
        <title>The genome sequence of Colletotrichum simmondsii CBS122122.</title>
        <authorList>
            <person name="Baroncelli R."/>
            <person name="Thon M.R."/>
        </authorList>
    </citation>
    <scope>NUCLEOTIDE SEQUENCE [LARGE SCALE GENOMIC DNA]</scope>
    <source>
        <strain evidence="7 8">CBS122122</strain>
    </source>
</reference>
<dbReference type="InterPro" id="IPR016166">
    <property type="entry name" value="FAD-bd_PCMH"/>
</dbReference>
<dbReference type="InterPro" id="IPR050416">
    <property type="entry name" value="FAD-linked_Oxidoreductase"/>
</dbReference>
<protein>
    <submittedName>
        <fullName evidence="7">FAD binding domain-containing protein</fullName>
    </submittedName>
</protein>
<dbReference type="Gene3D" id="3.40.462.20">
    <property type="match status" value="1"/>
</dbReference>
<sequence length="515" mass="58587">MTRRTSREMIWEELNPRLSPGACIHLTESEEFEKSNLRFTDYERPTYLAAVEPACEEDVIQVMKFAREKGIPFAPRSGHHAVTTTMRHLKDGILIDMRPLNKLEFDAIKQQVTVGGGVLTDNFVKYLESVGMEVSKYLVNAEYHISKMHADIAVDVGSCPTTGVIGVAFGAGLGRLQGKYGFLHDNIVSCKMVLADGSVVLVSEDSNSELFWAIRGAGHNFGIALEATFLVYPQANKGIHYTWDLEYTVEQCDSVFETLNSVHEVMPADLAIFVLWVRQSEGGRKHHILVNLVWSGPETKADPWVQRFKGLNPVINSGKVTTTWADLPWKTYKGMNNVLSKPEVWSKAPYKMMGAACVEKFDLKTTRSFFESVRSMNEEWAGKGFFGAMFECLPHQKVRELPSEGTAFPWRWGSNHFLMLMATPLKLEFKEEFEEHLDRWKKEFIATSGYGRLQQYVNYGNTTSTMRDPPEALYGYEPWRLEKLRALKQRYDPDNVFCWYQPLVEPEASDVVNVA</sequence>
<dbReference type="PROSITE" id="PS51387">
    <property type="entry name" value="FAD_PCMH"/>
    <property type="match status" value="1"/>
</dbReference>